<feature type="transmembrane region" description="Helical" evidence="3">
    <location>
        <begin position="166"/>
        <end position="186"/>
    </location>
</feature>
<feature type="compositionally biased region" description="Polar residues" evidence="2">
    <location>
        <begin position="282"/>
        <end position="292"/>
    </location>
</feature>
<evidence type="ECO:0000256" key="1">
    <source>
        <dbReference type="SAM" id="Coils"/>
    </source>
</evidence>
<feature type="region of interest" description="Disordered" evidence="2">
    <location>
        <begin position="616"/>
        <end position="718"/>
    </location>
</feature>
<feature type="compositionally biased region" description="Low complexity" evidence="2">
    <location>
        <begin position="671"/>
        <end position="688"/>
    </location>
</feature>
<sequence length="1040" mass="114423">MKKKMITPGTMVLAAKVQERGRRRRERERSFDSTVPTRGTERNGFACCLEMMKKITESSFSYLFLSLSFLLSLSLSFLSLFIFNHFKSKEGRNKRENIFHGMAPVSGVSPRSLMTKQEKEGGEQGLKTHSFDFEQIDFENRSRFTSRSLSSSFSFDRSSSFLSFRFPPPVPCMLFSFLLLSSVYLFTRPLPYLGVHTPHRTSSSSSSSSHFLSSSSFPSLVSLSFSLEFAEAIDSESHSRSSRAPRRSDESSSSSFSRVKERYLEEEEESVVREGEDGDGSYHSTLPTSFMNFSPDGKKEDDETVPPPPSLEDGHREKEALNERKSKKNKENKKSDSEKNEKAGTVEDPPIVSIIRQGRDLDNLMRSSRRRREREKQRRSFSLNRPLLLHSQEEEEKKGKKRSFSLSSLFQWTGWNNRQNQNPTTTATLAMKRFDEKKLKLKSGETDQRGGEEEGDRRFHHTSPGRGRGGGGGKGVMLDPPPDIGGVLSYKAFSRGGGEDDDDDDARHKDRTKKRKKGRSPSAMNDVGSSSEDRRRLPLHFQMRGKSSKSDVQKEKNLHRRKLSGLKRGFQKKAGDLAGYARQNSLRLKSILKSIVTAILVILVLRYVFFKKRKPHGSFSSGRGDGGGGGEESSRDRRREATTQGENDAKGRKRILSLTDVHSDNATSHASSGTSSRGSRFLGRGFLRGMKEGGAEKKEGKTKGGEAAVQDEEEQKKQPELAEMLKMRLDSLKKFQGSNSSSLTSGGAHSHSGNSSSSSTGGVGGGGAGNLTSKHLYREGKKIRDDIEDLYSLLQELRKSNNELERQLLYANEFPHQGSPTDTTPEAASASGPAASTSSYVPNLGIASLLSSLFSSSSSSSPQPLPLDEVAGAAGGGGGSSATLSSSSSPPGVHTAQGLSGGSPVASFFSGGGTSPHGQLPPNASSRIATERKVMEAETQKQKALAEKAMMKNRLENTEAEVALLLERLRIAEGKISVEHEASESLKTSNEALTQKVQIAKEAFKNLKIEHEVLKQYARDLTSYSDYLQKSQGDGKFSSS</sequence>
<proteinExistence type="predicted"/>
<feature type="compositionally biased region" description="Basic and acidic residues" evidence="2">
    <location>
        <begin position="332"/>
        <end position="345"/>
    </location>
</feature>
<feature type="compositionally biased region" description="Basic residues" evidence="2">
    <location>
        <begin position="509"/>
        <end position="519"/>
    </location>
</feature>
<evidence type="ECO:0008006" key="6">
    <source>
        <dbReference type="Google" id="ProtNLM"/>
    </source>
</evidence>
<name>A0A2C6KNB0_9APIC</name>
<feature type="region of interest" description="Disordered" evidence="2">
    <location>
        <begin position="732"/>
        <end position="767"/>
    </location>
</feature>
<feature type="region of interest" description="Disordered" evidence="2">
    <location>
        <begin position="814"/>
        <end position="837"/>
    </location>
</feature>
<keyword evidence="1" id="KW-0175">Coiled coil</keyword>
<evidence type="ECO:0000256" key="3">
    <source>
        <dbReference type="SAM" id="Phobius"/>
    </source>
</evidence>
<feature type="compositionally biased region" description="Basic and acidic residues" evidence="2">
    <location>
        <begin position="689"/>
        <end position="704"/>
    </location>
</feature>
<evidence type="ECO:0000256" key="2">
    <source>
        <dbReference type="SAM" id="MobiDB-lite"/>
    </source>
</evidence>
<dbReference type="RefSeq" id="XP_067920305.1">
    <property type="nucleotide sequence ID" value="XM_068067722.1"/>
</dbReference>
<evidence type="ECO:0000313" key="5">
    <source>
        <dbReference type="Proteomes" id="UP000221165"/>
    </source>
</evidence>
<dbReference type="GeneID" id="94430933"/>
<protein>
    <recommendedName>
        <fullName evidence="6">Transmembrane protein</fullName>
    </recommendedName>
</protein>
<comment type="caution">
    <text evidence="4">The sequence shown here is derived from an EMBL/GenBank/DDBJ whole genome shotgun (WGS) entry which is preliminary data.</text>
</comment>
<feature type="compositionally biased region" description="Low complexity" evidence="2">
    <location>
        <begin position="827"/>
        <end position="837"/>
    </location>
</feature>
<reference evidence="4 5" key="1">
    <citation type="journal article" date="2017" name="Int. J. Parasitol.">
        <title>The genome of the protozoan parasite Cystoisospora suis and a reverse vaccinology approach to identify vaccine candidates.</title>
        <authorList>
            <person name="Palmieri N."/>
            <person name="Shrestha A."/>
            <person name="Ruttkowski B."/>
            <person name="Beck T."/>
            <person name="Vogl C."/>
            <person name="Tomley F."/>
            <person name="Blake D.P."/>
            <person name="Joachim A."/>
        </authorList>
    </citation>
    <scope>NUCLEOTIDE SEQUENCE [LARGE SCALE GENOMIC DNA]</scope>
    <source>
        <strain evidence="4 5">Wien I</strain>
    </source>
</reference>
<keyword evidence="3" id="KW-0472">Membrane</keyword>
<keyword evidence="5" id="KW-1185">Reference proteome</keyword>
<keyword evidence="3" id="KW-0812">Transmembrane</keyword>
<feature type="compositionally biased region" description="Basic and acidic residues" evidence="2">
    <location>
        <begin position="432"/>
        <end position="457"/>
    </location>
</feature>
<feature type="region of interest" description="Disordered" evidence="2">
    <location>
        <begin position="855"/>
        <end position="924"/>
    </location>
</feature>
<dbReference type="VEuPathDB" id="ToxoDB:CSUI_007577"/>
<dbReference type="EMBL" id="MIGC01004025">
    <property type="protein sequence ID" value="PHJ18599.1"/>
    <property type="molecule type" value="Genomic_DNA"/>
</dbReference>
<feature type="region of interest" description="Disordered" evidence="2">
    <location>
        <begin position="18"/>
        <end position="37"/>
    </location>
</feature>
<gene>
    <name evidence="4" type="ORF">CSUI_007577</name>
</gene>
<evidence type="ECO:0000313" key="4">
    <source>
        <dbReference type="EMBL" id="PHJ18599.1"/>
    </source>
</evidence>
<accession>A0A2C6KNB0</accession>
<feature type="region of interest" description="Disordered" evidence="2">
    <location>
        <begin position="415"/>
        <end position="567"/>
    </location>
</feature>
<feature type="compositionally biased region" description="Basic residues" evidence="2">
    <location>
        <begin position="557"/>
        <end position="567"/>
    </location>
</feature>
<feature type="transmembrane region" description="Helical" evidence="3">
    <location>
        <begin position="60"/>
        <end position="83"/>
    </location>
</feature>
<keyword evidence="3" id="KW-1133">Transmembrane helix</keyword>
<dbReference type="AlphaFoldDB" id="A0A2C6KNB0"/>
<feature type="compositionally biased region" description="Basic and acidic residues" evidence="2">
    <location>
        <begin position="632"/>
        <end position="641"/>
    </location>
</feature>
<feature type="compositionally biased region" description="Basic and acidic residues" evidence="2">
    <location>
        <begin position="312"/>
        <end position="324"/>
    </location>
</feature>
<feature type="compositionally biased region" description="Gly residues" evidence="2">
    <location>
        <begin position="466"/>
        <end position="475"/>
    </location>
</feature>
<feature type="coiled-coil region" evidence="1">
    <location>
        <begin position="927"/>
        <end position="1010"/>
    </location>
</feature>
<dbReference type="Proteomes" id="UP000221165">
    <property type="component" value="Unassembled WGS sequence"/>
</dbReference>
<feature type="compositionally biased region" description="Low complexity" evidence="2">
    <location>
        <begin position="744"/>
        <end position="760"/>
    </location>
</feature>
<feature type="region of interest" description="Disordered" evidence="2">
    <location>
        <begin position="236"/>
        <end position="403"/>
    </location>
</feature>
<feature type="compositionally biased region" description="Low complexity" evidence="2">
    <location>
        <begin position="881"/>
        <end position="892"/>
    </location>
</feature>
<feature type="compositionally biased region" description="Basic residues" evidence="2">
    <location>
        <begin position="367"/>
        <end position="379"/>
    </location>
</feature>
<organism evidence="4 5">
    <name type="scientific">Cystoisospora suis</name>
    <dbReference type="NCBI Taxonomy" id="483139"/>
    <lineage>
        <taxon>Eukaryota</taxon>
        <taxon>Sar</taxon>
        <taxon>Alveolata</taxon>
        <taxon>Apicomplexa</taxon>
        <taxon>Conoidasida</taxon>
        <taxon>Coccidia</taxon>
        <taxon>Eucoccidiorida</taxon>
        <taxon>Eimeriorina</taxon>
        <taxon>Sarcocystidae</taxon>
        <taxon>Cystoisospora</taxon>
    </lineage>
</organism>
<feature type="transmembrane region" description="Helical" evidence="3">
    <location>
        <begin position="591"/>
        <end position="610"/>
    </location>
</feature>
<feature type="compositionally biased region" description="Polar residues" evidence="2">
    <location>
        <begin position="415"/>
        <end position="428"/>
    </location>
</feature>